<reference evidence="2" key="3">
    <citation type="submission" date="2018-08" db="UniProtKB">
        <authorList>
            <consortium name="EnsemblPlants"/>
        </authorList>
    </citation>
    <scope>IDENTIFICATION</scope>
    <source>
        <strain evidence="2">cv. Bd21</strain>
    </source>
</reference>
<protein>
    <submittedName>
        <fullName evidence="1 2">Uncharacterized protein</fullName>
    </submittedName>
</protein>
<name>A0A2K2CPR9_BRADI</name>
<dbReference type="AlphaFoldDB" id="A0A2K2CPR9"/>
<dbReference type="InParanoid" id="A0A2K2CPR9"/>
<evidence type="ECO:0000313" key="2">
    <source>
        <dbReference type="EnsemblPlants" id="PNT64021"/>
    </source>
</evidence>
<dbReference type="Proteomes" id="UP000008810">
    <property type="component" value="Chromosome 4"/>
</dbReference>
<dbReference type="Gramene" id="PNT64021">
    <property type="protein sequence ID" value="PNT64021"/>
    <property type="gene ID" value="BRADI_4g23622v3"/>
</dbReference>
<accession>A0A2K2CPR9</accession>
<sequence>MGPATSYLRCLVGPGFVAGRQSRQQNKPKNGSVAWISAGIHSNWPASFNSLPSWLLDLILEAVSGSSEIRWMEMRPGSLIC</sequence>
<reference evidence="1" key="2">
    <citation type="submission" date="2017-06" db="EMBL/GenBank/DDBJ databases">
        <title>WGS assembly of Brachypodium distachyon.</title>
        <authorList>
            <consortium name="The International Brachypodium Initiative"/>
            <person name="Lucas S."/>
            <person name="Harmon-Smith M."/>
            <person name="Lail K."/>
            <person name="Tice H."/>
            <person name="Grimwood J."/>
            <person name="Bruce D."/>
            <person name="Barry K."/>
            <person name="Shu S."/>
            <person name="Lindquist E."/>
            <person name="Wang M."/>
            <person name="Pitluck S."/>
            <person name="Vogel J.P."/>
            <person name="Garvin D.F."/>
            <person name="Mockler T.C."/>
            <person name="Schmutz J."/>
            <person name="Rokhsar D."/>
            <person name="Bevan M.W."/>
        </authorList>
    </citation>
    <scope>NUCLEOTIDE SEQUENCE</scope>
    <source>
        <strain evidence="1">Bd21</strain>
    </source>
</reference>
<keyword evidence="3" id="KW-1185">Reference proteome</keyword>
<evidence type="ECO:0000313" key="3">
    <source>
        <dbReference type="Proteomes" id="UP000008810"/>
    </source>
</evidence>
<gene>
    <name evidence="1" type="ORF">BRADI_4g23622v3</name>
</gene>
<dbReference type="EMBL" id="CM000883">
    <property type="protein sequence ID" value="PNT64021.1"/>
    <property type="molecule type" value="Genomic_DNA"/>
</dbReference>
<evidence type="ECO:0000313" key="1">
    <source>
        <dbReference type="EMBL" id="PNT64021.1"/>
    </source>
</evidence>
<dbReference type="EnsemblPlants" id="PNT64021">
    <property type="protein sequence ID" value="PNT64021"/>
    <property type="gene ID" value="BRADI_4g23622v3"/>
</dbReference>
<proteinExistence type="predicted"/>
<reference evidence="1 2" key="1">
    <citation type="journal article" date="2010" name="Nature">
        <title>Genome sequencing and analysis of the model grass Brachypodium distachyon.</title>
        <authorList>
            <consortium name="International Brachypodium Initiative"/>
        </authorList>
    </citation>
    <scope>NUCLEOTIDE SEQUENCE [LARGE SCALE GENOMIC DNA]</scope>
    <source>
        <strain evidence="1 2">Bd21</strain>
    </source>
</reference>
<organism evidence="1">
    <name type="scientific">Brachypodium distachyon</name>
    <name type="common">Purple false brome</name>
    <name type="synonym">Trachynia distachya</name>
    <dbReference type="NCBI Taxonomy" id="15368"/>
    <lineage>
        <taxon>Eukaryota</taxon>
        <taxon>Viridiplantae</taxon>
        <taxon>Streptophyta</taxon>
        <taxon>Embryophyta</taxon>
        <taxon>Tracheophyta</taxon>
        <taxon>Spermatophyta</taxon>
        <taxon>Magnoliopsida</taxon>
        <taxon>Liliopsida</taxon>
        <taxon>Poales</taxon>
        <taxon>Poaceae</taxon>
        <taxon>BOP clade</taxon>
        <taxon>Pooideae</taxon>
        <taxon>Stipodae</taxon>
        <taxon>Brachypodieae</taxon>
        <taxon>Brachypodium</taxon>
    </lineage>
</organism>